<dbReference type="GO" id="GO:0005886">
    <property type="term" value="C:plasma membrane"/>
    <property type="evidence" value="ECO:0007669"/>
    <property type="project" value="UniProtKB-SubCell"/>
</dbReference>
<evidence type="ECO:0000256" key="9">
    <source>
        <dbReference type="ARBA" id="ARBA00023004"/>
    </source>
</evidence>
<dbReference type="InterPro" id="IPR033885">
    <property type="entry name" value="AlkB/XylM"/>
</dbReference>
<evidence type="ECO:0000256" key="3">
    <source>
        <dbReference type="ARBA" id="ARBA00022475"/>
    </source>
</evidence>
<dbReference type="AlphaFoldDB" id="A0A085TST7"/>
<comment type="similarity">
    <text evidence="2">Belongs to the fatty acid desaturase type 1 family. AlkB subfamily.</text>
</comment>
<feature type="transmembrane region" description="Helical" evidence="13">
    <location>
        <begin position="37"/>
        <end position="58"/>
    </location>
</feature>
<dbReference type="STRING" id="1317124.DW2_16190"/>
<feature type="transmembrane region" description="Helical" evidence="13">
    <location>
        <begin position="102"/>
        <end position="125"/>
    </location>
</feature>
<accession>A0A085TST7</accession>
<keyword evidence="16" id="KW-1185">Reference proteome</keyword>
<dbReference type="Pfam" id="PF00487">
    <property type="entry name" value="FA_desaturase"/>
    <property type="match status" value="1"/>
</dbReference>
<keyword evidence="8" id="KW-0560">Oxidoreductase</keyword>
<dbReference type="PANTHER" id="PTHR38674:SF1">
    <property type="entry name" value="ALKANE 1-MONOOXYGENASE 1"/>
    <property type="match status" value="1"/>
</dbReference>
<dbReference type="PATRIC" id="fig|1317124.6.peg.3259"/>
<evidence type="ECO:0000256" key="2">
    <source>
        <dbReference type="ARBA" id="ARBA00010823"/>
    </source>
</evidence>
<feature type="transmembrane region" description="Helical" evidence="13">
    <location>
        <begin position="131"/>
        <end position="149"/>
    </location>
</feature>
<reference evidence="16" key="1">
    <citation type="submission" date="2013-04" db="EMBL/GenBank/DDBJ databases">
        <title>Thioclava sp. 13D2W-2 Genome Sequencing.</title>
        <authorList>
            <person name="Lai Q."/>
            <person name="Li G."/>
            <person name="Shao Z."/>
        </authorList>
    </citation>
    <scope>NUCLEOTIDE SEQUENCE [LARGE SCALE GENOMIC DNA]</scope>
    <source>
        <strain evidence="16">13D2W-2</strain>
    </source>
</reference>
<organism evidence="15 16">
    <name type="scientific">Thioclava atlantica</name>
    <dbReference type="NCBI Taxonomy" id="1317124"/>
    <lineage>
        <taxon>Bacteria</taxon>
        <taxon>Pseudomonadati</taxon>
        <taxon>Pseudomonadota</taxon>
        <taxon>Alphaproteobacteria</taxon>
        <taxon>Rhodobacterales</taxon>
        <taxon>Paracoccaceae</taxon>
        <taxon>Thioclava</taxon>
    </lineage>
</organism>
<reference evidence="15 16" key="2">
    <citation type="journal article" date="2015" name="Antonie Van Leeuwenhoek">
        <title>Thioclava indica sp. nov., isolated from surface seawater of the Indian Ocean.</title>
        <authorList>
            <person name="Liu Y."/>
            <person name="Lai Q."/>
            <person name="Du J."/>
            <person name="Xu H."/>
            <person name="Jiang L."/>
            <person name="Shao Z."/>
        </authorList>
    </citation>
    <scope>NUCLEOTIDE SEQUENCE [LARGE SCALE GENOMIC DNA]</scope>
    <source>
        <strain evidence="15 16">13D2W-2</strain>
    </source>
</reference>
<evidence type="ECO:0000256" key="6">
    <source>
        <dbReference type="ARBA" id="ARBA00022723"/>
    </source>
</evidence>
<comment type="caution">
    <text evidence="15">The sequence shown here is derived from an EMBL/GenBank/DDBJ whole genome shotgun (WGS) entry which is preliminary data.</text>
</comment>
<dbReference type="EMBL" id="AQRC01000015">
    <property type="protein sequence ID" value="KFE33784.1"/>
    <property type="molecule type" value="Genomic_DNA"/>
</dbReference>
<gene>
    <name evidence="15" type="ORF">DW2_16190</name>
</gene>
<keyword evidence="11 13" id="KW-0472">Membrane</keyword>
<evidence type="ECO:0000256" key="12">
    <source>
        <dbReference type="SAM" id="MobiDB-lite"/>
    </source>
</evidence>
<evidence type="ECO:0000256" key="5">
    <source>
        <dbReference type="ARBA" id="ARBA00022692"/>
    </source>
</evidence>
<evidence type="ECO:0000256" key="8">
    <source>
        <dbReference type="ARBA" id="ARBA00023002"/>
    </source>
</evidence>
<keyword evidence="3" id="KW-1003">Cell membrane</keyword>
<sequence length="408" mass="45023">MTVELEPQAKERPAALRPARPRGRKFRLSWPENRPPAVAAFAGVTFLPVPVLVLAAIFGGLAGWVALIWIALCLILLDEAIARAAPDAPEGMEFPAADGLSIALALAHFGLLVLAVAALSGHTLLEGPSGIAVWIAFGMFFGQVSNANAHELIHRTDKRLFQLGKWVYVSLLYGHHTSAHRLVHHRFVATPDDPNSAHLGESFWAFAPRAWKGAFVAGYEMERQRAARLRPPGPGAPLRQRLRARLTRLGPYPSYLLGGLWFVLAFALLFGWEGALAYLSLCLYAQIQILLADYVQHYGLERKRRGDGGYEPVGPRHSWDAPHPLTSLWMLNAPRHSDHHAHPARVYPALRLGDTDQDPRPILPRSLPAMAALALVPPLWRRVMDRRVKALGRAPRVTPRKVGRNLAG</sequence>
<dbReference type="OrthoDB" id="4759734at2"/>
<dbReference type="GO" id="GO:0004497">
    <property type="term" value="F:monooxygenase activity"/>
    <property type="evidence" value="ECO:0007669"/>
    <property type="project" value="UniProtKB-KW"/>
</dbReference>
<evidence type="ECO:0000259" key="14">
    <source>
        <dbReference type="Pfam" id="PF00487"/>
    </source>
</evidence>
<comment type="subcellular location">
    <subcellularLocation>
        <location evidence="1">Cell inner membrane</location>
        <topology evidence="1">Multi-pass membrane protein</topology>
    </subcellularLocation>
</comment>
<keyword evidence="9" id="KW-0408">Iron</keyword>
<dbReference type="PANTHER" id="PTHR38674">
    <property type="entry name" value="ALKANE 1-MONOOXYGENASE 1"/>
    <property type="match status" value="1"/>
</dbReference>
<keyword evidence="6" id="KW-0479">Metal-binding</keyword>
<feature type="transmembrane region" description="Helical" evidence="13">
    <location>
        <begin position="249"/>
        <end position="270"/>
    </location>
</feature>
<protein>
    <submittedName>
        <fullName evidence="15">Alkane 1-monooxygenase</fullName>
    </submittedName>
</protein>
<keyword evidence="10 15" id="KW-0503">Monooxygenase</keyword>
<keyword evidence="4" id="KW-0997">Cell inner membrane</keyword>
<evidence type="ECO:0000256" key="4">
    <source>
        <dbReference type="ARBA" id="ARBA00022519"/>
    </source>
</evidence>
<evidence type="ECO:0000313" key="15">
    <source>
        <dbReference type="EMBL" id="KFE33784.1"/>
    </source>
</evidence>
<dbReference type="CDD" id="cd03512">
    <property type="entry name" value="Alkane-hydroxylase"/>
    <property type="match status" value="1"/>
</dbReference>
<keyword evidence="5 13" id="KW-0812">Transmembrane</keyword>
<evidence type="ECO:0000313" key="16">
    <source>
        <dbReference type="Proteomes" id="UP000028607"/>
    </source>
</evidence>
<evidence type="ECO:0000256" key="7">
    <source>
        <dbReference type="ARBA" id="ARBA00022989"/>
    </source>
</evidence>
<dbReference type="RefSeq" id="WP_081875033.1">
    <property type="nucleotide sequence ID" value="NZ_AQRC01000015.1"/>
</dbReference>
<name>A0A085TST7_9RHOB</name>
<feature type="transmembrane region" description="Helical" evidence="13">
    <location>
        <begin position="64"/>
        <end position="81"/>
    </location>
</feature>
<dbReference type="InterPro" id="IPR005804">
    <property type="entry name" value="FA_desaturase_dom"/>
</dbReference>
<evidence type="ECO:0000256" key="13">
    <source>
        <dbReference type="SAM" id="Phobius"/>
    </source>
</evidence>
<evidence type="ECO:0000256" key="10">
    <source>
        <dbReference type="ARBA" id="ARBA00023033"/>
    </source>
</evidence>
<dbReference type="GO" id="GO:0046872">
    <property type="term" value="F:metal ion binding"/>
    <property type="evidence" value="ECO:0007669"/>
    <property type="project" value="UniProtKB-KW"/>
</dbReference>
<evidence type="ECO:0000256" key="1">
    <source>
        <dbReference type="ARBA" id="ARBA00004429"/>
    </source>
</evidence>
<dbReference type="eggNOG" id="COG3239">
    <property type="taxonomic scope" value="Bacteria"/>
</dbReference>
<feature type="transmembrane region" description="Helical" evidence="13">
    <location>
        <begin position="276"/>
        <end position="295"/>
    </location>
</feature>
<keyword evidence="7 13" id="KW-1133">Transmembrane helix</keyword>
<dbReference type="Proteomes" id="UP000028607">
    <property type="component" value="Unassembled WGS sequence"/>
</dbReference>
<feature type="domain" description="Fatty acid desaturase" evidence="14">
    <location>
        <begin position="132"/>
        <end position="351"/>
    </location>
</feature>
<dbReference type="GO" id="GO:0006629">
    <property type="term" value="P:lipid metabolic process"/>
    <property type="evidence" value="ECO:0007669"/>
    <property type="project" value="InterPro"/>
</dbReference>
<feature type="region of interest" description="Disordered" evidence="12">
    <location>
        <begin position="1"/>
        <end position="20"/>
    </location>
</feature>
<proteinExistence type="inferred from homology"/>
<evidence type="ECO:0000256" key="11">
    <source>
        <dbReference type="ARBA" id="ARBA00023136"/>
    </source>
</evidence>